<feature type="chain" id="PRO_5038823040" description="Lipoprotein" evidence="2">
    <location>
        <begin position="30"/>
        <end position="238"/>
    </location>
</feature>
<evidence type="ECO:0000313" key="4">
    <source>
        <dbReference type="Proteomes" id="UP000824089"/>
    </source>
</evidence>
<gene>
    <name evidence="3" type="ORF">IAD50_09530</name>
</gene>
<reference evidence="3" key="2">
    <citation type="journal article" date="2021" name="PeerJ">
        <title>Extensive microbial diversity within the chicken gut microbiome revealed by metagenomics and culture.</title>
        <authorList>
            <person name="Gilroy R."/>
            <person name="Ravi A."/>
            <person name="Getino M."/>
            <person name="Pursley I."/>
            <person name="Horton D.L."/>
            <person name="Alikhan N.F."/>
            <person name="Baker D."/>
            <person name="Gharbi K."/>
            <person name="Hall N."/>
            <person name="Watson M."/>
            <person name="Adriaenssens E.M."/>
            <person name="Foster-Nyarko E."/>
            <person name="Jarju S."/>
            <person name="Secka A."/>
            <person name="Antonio M."/>
            <person name="Oren A."/>
            <person name="Chaudhuri R.R."/>
            <person name="La Ragione R."/>
            <person name="Hildebrand F."/>
            <person name="Pallen M.J."/>
        </authorList>
    </citation>
    <scope>NUCLEOTIDE SEQUENCE</scope>
    <source>
        <strain evidence="3">CHK195-4489</strain>
    </source>
</reference>
<dbReference type="EMBL" id="DVMM01000212">
    <property type="protein sequence ID" value="HIU30519.1"/>
    <property type="molecule type" value="Genomic_DNA"/>
</dbReference>
<evidence type="ECO:0000256" key="2">
    <source>
        <dbReference type="SAM" id="SignalP"/>
    </source>
</evidence>
<comment type="caution">
    <text evidence="3">The sequence shown here is derived from an EMBL/GenBank/DDBJ whole genome shotgun (WGS) entry which is preliminary data.</text>
</comment>
<dbReference type="Proteomes" id="UP000824089">
    <property type="component" value="Unassembled WGS sequence"/>
</dbReference>
<evidence type="ECO:0000313" key="3">
    <source>
        <dbReference type="EMBL" id="HIU30519.1"/>
    </source>
</evidence>
<sequence length="238" mass="26133">MFGTQRIYQCRLILTALIFTLLTASVSCTSDKGGSSAPPTIPSIAATIPPASASPSQSIPTPDPGLPDRIGLYIDDGGTRRLVEASHSAPWIAGQDIECYEAIASQEASLTGSGFAEIWNTCWNQFPNTKNVKIGYTVELIFKTGETRSFDVRSPENTEENREYVEIYLYDDVHQVPGEWYSHLEASDITEETIATSIKFTAGSKIEEIEKIHLSAYLYTADLPEQALAEYGIDLLRA</sequence>
<organism evidence="3 4">
    <name type="scientific">Candidatus Egerieisoma faecipullorum</name>
    <dbReference type="NCBI Taxonomy" id="2840963"/>
    <lineage>
        <taxon>Bacteria</taxon>
        <taxon>Bacillati</taxon>
        <taxon>Bacillota</taxon>
        <taxon>Clostridia</taxon>
        <taxon>Eubacteriales</taxon>
        <taxon>Clostridiaceae</taxon>
        <taxon>Clostridiaceae incertae sedis</taxon>
        <taxon>Candidatus Egerieisoma</taxon>
    </lineage>
</organism>
<protein>
    <recommendedName>
        <fullName evidence="5">Lipoprotein</fullName>
    </recommendedName>
</protein>
<accession>A0A9D1LA15</accession>
<evidence type="ECO:0008006" key="5">
    <source>
        <dbReference type="Google" id="ProtNLM"/>
    </source>
</evidence>
<dbReference type="AlphaFoldDB" id="A0A9D1LA15"/>
<dbReference type="PROSITE" id="PS51257">
    <property type="entry name" value="PROKAR_LIPOPROTEIN"/>
    <property type="match status" value="1"/>
</dbReference>
<proteinExistence type="predicted"/>
<feature type="compositionally biased region" description="Low complexity" evidence="1">
    <location>
        <begin position="35"/>
        <end position="60"/>
    </location>
</feature>
<reference evidence="3" key="1">
    <citation type="submission" date="2020-10" db="EMBL/GenBank/DDBJ databases">
        <authorList>
            <person name="Gilroy R."/>
        </authorList>
    </citation>
    <scope>NUCLEOTIDE SEQUENCE</scope>
    <source>
        <strain evidence="3">CHK195-4489</strain>
    </source>
</reference>
<keyword evidence="2" id="KW-0732">Signal</keyword>
<name>A0A9D1LA15_9CLOT</name>
<feature type="region of interest" description="Disordered" evidence="1">
    <location>
        <begin position="33"/>
        <end position="67"/>
    </location>
</feature>
<feature type="signal peptide" evidence="2">
    <location>
        <begin position="1"/>
        <end position="29"/>
    </location>
</feature>
<evidence type="ECO:0000256" key="1">
    <source>
        <dbReference type="SAM" id="MobiDB-lite"/>
    </source>
</evidence>